<dbReference type="Pfam" id="PF14634">
    <property type="entry name" value="zf-RING_5"/>
    <property type="match status" value="1"/>
</dbReference>
<dbReference type="PANTHER" id="PTHR22791">
    <property type="entry name" value="RING-TYPE DOMAIN-CONTAINING PROTEIN"/>
    <property type="match status" value="1"/>
</dbReference>
<dbReference type="SMART" id="SM00184">
    <property type="entry name" value="RING"/>
    <property type="match status" value="1"/>
</dbReference>
<keyword evidence="3" id="KW-0862">Zinc</keyword>
<dbReference type="Gene3D" id="3.80.10.10">
    <property type="entry name" value="Ribonuclease Inhibitor"/>
    <property type="match status" value="1"/>
</dbReference>
<dbReference type="GO" id="GO:0061630">
    <property type="term" value="F:ubiquitin protein ligase activity"/>
    <property type="evidence" value="ECO:0007669"/>
    <property type="project" value="TreeGrafter"/>
</dbReference>
<evidence type="ECO:0000313" key="9">
    <source>
        <dbReference type="RefSeq" id="XP_052121210.1"/>
    </source>
</evidence>
<evidence type="ECO:0000256" key="2">
    <source>
        <dbReference type="ARBA" id="ARBA00022771"/>
    </source>
</evidence>
<evidence type="ECO:0000256" key="1">
    <source>
        <dbReference type="ARBA" id="ARBA00022723"/>
    </source>
</evidence>
<evidence type="ECO:0000313" key="8">
    <source>
        <dbReference type="Proteomes" id="UP000504606"/>
    </source>
</evidence>
<dbReference type="GeneID" id="113213928"/>
<dbReference type="InterPro" id="IPR017907">
    <property type="entry name" value="Znf_RING_CS"/>
</dbReference>
<sequence length="496" mass="55215">MFKLFVHMELQCDICYVDFDLDLHRPKSLPCGHTICKECVQNPELGRRCPTCRKDLPVDLDDLPDTILAIRLIENGGVPPRKKPRGEDSDQQRLQRGVDAGRKVVEALRLAVPKAVEALNRQLDASVAQLLQLEEALEQQVQRNARDDGGTPPPPVEQLQLAVQLEDSLRLLTTNECSVVAEEEDGPTWKAALQLGGFGDILRMLLLQLRADGQLQKVADVAVPAAPAAYVGPPMTTTLTMYVNDFDEGRLEVDDILRDERRWKNARAIRGLQGRGSDKLLRVLAPQLPHLEELDILGEVEAGVMEQVGTLSSLKRLKVQYDWDLDYPDLPLQLEELSMAYVRGSQLRRVLAMPGLRSLFVKAYSGPNISFAPSQHGSLLWLRVAFHSTNKSTMLSFIGAFASSLQSLQFYSPVNDKKEYNPDYYHPDLGRLLAACGLRALRRLVLERPTRDEPCTEIAACLLQQQTLRSSLPSSVEVVCGSCHAPLFCPRAEAAT</sequence>
<dbReference type="GO" id="GO:0008270">
    <property type="term" value="F:zinc ion binding"/>
    <property type="evidence" value="ECO:0007669"/>
    <property type="project" value="UniProtKB-KW"/>
</dbReference>
<keyword evidence="5" id="KW-0175">Coiled coil</keyword>
<evidence type="ECO:0000256" key="5">
    <source>
        <dbReference type="SAM" id="Coils"/>
    </source>
</evidence>
<dbReference type="Proteomes" id="UP000504606">
    <property type="component" value="Unplaced"/>
</dbReference>
<evidence type="ECO:0000256" key="6">
    <source>
        <dbReference type="SAM" id="MobiDB-lite"/>
    </source>
</evidence>
<dbReference type="AlphaFoldDB" id="A0A9C6TW33"/>
<dbReference type="GO" id="GO:0016567">
    <property type="term" value="P:protein ubiquitination"/>
    <property type="evidence" value="ECO:0007669"/>
    <property type="project" value="TreeGrafter"/>
</dbReference>
<feature type="domain" description="RING-type" evidence="7">
    <location>
        <begin position="12"/>
        <end position="53"/>
    </location>
</feature>
<organism evidence="8 9">
    <name type="scientific">Frankliniella occidentalis</name>
    <name type="common">Western flower thrips</name>
    <name type="synonym">Euthrips occidentalis</name>
    <dbReference type="NCBI Taxonomy" id="133901"/>
    <lineage>
        <taxon>Eukaryota</taxon>
        <taxon>Metazoa</taxon>
        <taxon>Ecdysozoa</taxon>
        <taxon>Arthropoda</taxon>
        <taxon>Hexapoda</taxon>
        <taxon>Insecta</taxon>
        <taxon>Pterygota</taxon>
        <taxon>Neoptera</taxon>
        <taxon>Paraneoptera</taxon>
        <taxon>Thysanoptera</taxon>
        <taxon>Terebrantia</taxon>
        <taxon>Thripoidea</taxon>
        <taxon>Thripidae</taxon>
        <taxon>Frankliniella</taxon>
    </lineage>
</organism>
<proteinExistence type="predicted"/>
<dbReference type="PROSITE" id="PS00518">
    <property type="entry name" value="ZF_RING_1"/>
    <property type="match status" value="1"/>
</dbReference>
<dbReference type="InterPro" id="IPR051435">
    <property type="entry name" value="RING_finger_E3_ubiq-ligases"/>
</dbReference>
<protein>
    <submittedName>
        <fullName evidence="9">Uncharacterized protein LOC113213928 isoform X1</fullName>
    </submittedName>
</protein>
<reference evidence="9" key="1">
    <citation type="submission" date="2025-08" db="UniProtKB">
        <authorList>
            <consortium name="RefSeq"/>
        </authorList>
    </citation>
    <scope>IDENTIFICATION</scope>
    <source>
        <tissue evidence="9">Whole organism</tissue>
    </source>
</reference>
<evidence type="ECO:0000256" key="4">
    <source>
        <dbReference type="PROSITE-ProRule" id="PRU00175"/>
    </source>
</evidence>
<dbReference type="InterPro" id="IPR013083">
    <property type="entry name" value="Znf_RING/FYVE/PHD"/>
</dbReference>
<dbReference type="OrthoDB" id="654191at2759"/>
<name>A0A9C6TW33_FRAOC</name>
<dbReference type="RefSeq" id="XP_052121210.1">
    <property type="nucleotide sequence ID" value="XM_052265250.1"/>
</dbReference>
<dbReference type="InterPro" id="IPR001841">
    <property type="entry name" value="Znf_RING"/>
</dbReference>
<dbReference type="PANTHER" id="PTHR22791:SF6">
    <property type="entry name" value="RING-TYPE DOMAIN-CONTAINING PROTEIN"/>
    <property type="match status" value="1"/>
</dbReference>
<keyword evidence="8" id="KW-1185">Reference proteome</keyword>
<keyword evidence="1" id="KW-0479">Metal-binding</keyword>
<dbReference type="Gene3D" id="3.30.40.10">
    <property type="entry name" value="Zinc/RING finger domain, C3HC4 (zinc finger)"/>
    <property type="match status" value="1"/>
</dbReference>
<evidence type="ECO:0000256" key="3">
    <source>
        <dbReference type="ARBA" id="ARBA00022833"/>
    </source>
</evidence>
<dbReference type="InterPro" id="IPR032675">
    <property type="entry name" value="LRR_dom_sf"/>
</dbReference>
<feature type="coiled-coil region" evidence="5">
    <location>
        <begin position="116"/>
        <end position="143"/>
    </location>
</feature>
<dbReference type="SUPFAM" id="SSF57850">
    <property type="entry name" value="RING/U-box"/>
    <property type="match status" value="1"/>
</dbReference>
<gene>
    <name evidence="9" type="primary">LOC113213928</name>
</gene>
<dbReference type="PROSITE" id="PS50089">
    <property type="entry name" value="ZF_RING_2"/>
    <property type="match status" value="1"/>
</dbReference>
<feature type="region of interest" description="Disordered" evidence="6">
    <location>
        <begin position="76"/>
        <end position="96"/>
    </location>
</feature>
<accession>A0A9C6TW33</accession>
<keyword evidence="2 4" id="KW-0863">Zinc-finger</keyword>
<evidence type="ECO:0000259" key="7">
    <source>
        <dbReference type="PROSITE" id="PS50089"/>
    </source>
</evidence>